<feature type="region of interest" description="Disordered" evidence="1">
    <location>
        <begin position="963"/>
        <end position="996"/>
    </location>
</feature>
<feature type="region of interest" description="Disordered" evidence="1">
    <location>
        <begin position="1152"/>
        <end position="1190"/>
    </location>
</feature>
<name>A0A200RCB2_MACCD</name>
<dbReference type="PANTHER" id="PTHR33977">
    <property type="entry name" value="ZINC ION BINDING PROTEIN"/>
    <property type="match status" value="1"/>
</dbReference>
<dbReference type="EMBL" id="MVGT01000143">
    <property type="protein sequence ID" value="OVA20323.1"/>
    <property type="molecule type" value="Genomic_DNA"/>
</dbReference>
<feature type="compositionally biased region" description="Polar residues" evidence="1">
    <location>
        <begin position="686"/>
        <end position="703"/>
    </location>
</feature>
<protein>
    <recommendedName>
        <fullName evidence="4">Zinc finger protein</fullName>
    </recommendedName>
</protein>
<feature type="compositionally biased region" description="Basic and acidic residues" evidence="1">
    <location>
        <begin position="1166"/>
        <end position="1181"/>
    </location>
</feature>
<dbReference type="PANTHER" id="PTHR33977:SF1">
    <property type="entry name" value="ZINC ION BINDING PROTEIN"/>
    <property type="match status" value="1"/>
</dbReference>
<evidence type="ECO:0000313" key="2">
    <source>
        <dbReference type="EMBL" id="OVA20323.1"/>
    </source>
</evidence>
<evidence type="ECO:0008006" key="4">
    <source>
        <dbReference type="Google" id="ProtNLM"/>
    </source>
</evidence>
<accession>A0A200RCB2</accession>
<dbReference type="OMA" id="FAICDCN"/>
<organism evidence="2 3">
    <name type="scientific">Macleaya cordata</name>
    <name type="common">Five-seeded plume-poppy</name>
    <name type="synonym">Bocconia cordata</name>
    <dbReference type="NCBI Taxonomy" id="56857"/>
    <lineage>
        <taxon>Eukaryota</taxon>
        <taxon>Viridiplantae</taxon>
        <taxon>Streptophyta</taxon>
        <taxon>Embryophyta</taxon>
        <taxon>Tracheophyta</taxon>
        <taxon>Spermatophyta</taxon>
        <taxon>Magnoliopsida</taxon>
        <taxon>Ranunculales</taxon>
        <taxon>Papaveraceae</taxon>
        <taxon>Papaveroideae</taxon>
        <taxon>Macleaya</taxon>
    </lineage>
</organism>
<feature type="region of interest" description="Disordered" evidence="1">
    <location>
        <begin position="745"/>
        <end position="769"/>
    </location>
</feature>
<reference evidence="2 3" key="1">
    <citation type="journal article" date="2017" name="Mol. Plant">
        <title>The Genome of Medicinal Plant Macleaya cordata Provides New Insights into Benzylisoquinoline Alkaloids Metabolism.</title>
        <authorList>
            <person name="Liu X."/>
            <person name="Liu Y."/>
            <person name="Huang P."/>
            <person name="Ma Y."/>
            <person name="Qing Z."/>
            <person name="Tang Q."/>
            <person name="Cao H."/>
            <person name="Cheng P."/>
            <person name="Zheng Y."/>
            <person name="Yuan Z."/>
            <person name="Zhou Y."/>
            <person name="Liu J."/>
            <person name="Tang Z."/>
            <person name="Zhuo Y."/>
            <person name="Zhang Y."/>
            <person name="Yu L."/>
            <person name="Huang J."/>
            <person name="Yang P."/>
            <person name="Peng Q."/>
            <person name="Zhang J."/>
            <person name="Jiang W."/>
            <person name="Zhang Z."/>
            <person name="Lin K."/>
            <person name="Ro D.K."/>
            <person name="Chen X."/>
            <person name="Xiong X."/>
            <person name="Shang Y."/>
            <person name="Huang S."/>
            <person name="Zeng J."/>
        </authorList>
    </citation>
    <scope>NUCLEOTIDE SEQUENCE [LARGE SCALE GENOMIC DNA]</scope>
    <source>
        <strain evidence="3">cv. BLH2017</strain>
        <tissue evidence="2">Root</tissue>
    </source>
</reference>
<dbReference type="AlphaFoldDB" id="A0A200RCB2"/>
<feature type="compositionally biased region" description="Polar residues" evidence="1">
    <location>
        <begin position="978"/>
        <end position="989"/>
    </location>
</feature>
<dbReference type="Proteomes" id="UP000195402">
    <property type="component" value="Unassembled WGS sequence"/>
</dbReference>
<feature type="compositionally biased region" description="Low complexity" evidence="1">
    <location>
        <begin position="749"/>
        <end position="761"/>
    </location>
</feature>
<gene>
    <name evidence="2" type="ORF">BVC80_157g135</name>
</gene>
<dbReference type="FunCoup" id="A0A200RCB2">
    <property type="interactions" value="1771"/>
</dbReference>
<dbReference type="InParanoid" id="A0A200RCB2"/>
<feature type="region of interest" description="Disordered" evidence="1">
    <location>
        <begin position="668"/>
        <end position="715"/>
    </location>
</feature>
<sequence length="1190" mass="132243">MLRWDEILSLPVQSPPTLEFSSSDIVWSKVVGWRDKIDRVARIPFPRVGDFVRGESSNKECPTRFHVEARRRRPPEMHCKQKVDGILEYILYWCSFGPDDHRKGGIVRPSRSTYIPKKKSAGRPNTKRGCVCHFIVKRLIADPSIALIIYNQDKHVDKNEQPCHGPQDKRAVGTRAMFAPYISDDLRLRVLSLLHVGVSVETIMQRHNESVQKQGGPCNRDDLLTHRYVRRLERSIRRSNYELDEDDMVSIGMWVESHQSHVFFYEDFTDSDPFILGIQTEWQLQQMIRFGNCSLVVSDSRFGMNKLKYPVHSLLVFDSDNKLIPVAWIITSRFASENAHRWIRALYNRVHSKDPTWRLGGFVVDDPSADVLTIREVFHCSVLICFWRVRHAWHKNLVKKCPETEMCFEMFRRLGQAVYSICEGNGDLTLFEDFMEDFVDCSDFLDYFKAIWFPRIGMWITALKTLPVASQETCAALECYHHQLKLRLLNEKNQSVYQRTDWLVDKLGTKVHSYFWLDEYSGKEDFARYRKDEWMSGLTSWRRALKIPDSDVVFEGRCAKVISQHVQEKAHVVWNPGCEFAICDCNWSRMGNLCKHVIKVSKICRNKGSATSSSSLFKYKQTLIHMLHCPPHDSLIRDHALSLAVCVQMQLNALIGPESSQNAINSIEKQSTGRGSANRDRAVVNERQSPSENILSSTGTNSGVGDEAEGNVAGNSTTEKVIDQVASGNGVCGEVAGEVIGSSEMDVDSLPSSTSPVSIGSSRDRGVVNEKTQSPLGNIVSSLGTISGVGEAQGNFVGYSTGDKVIDQVASEDGVRDEIVGEVIGCTEMDVDQLPSSTSPVELVPPDQVPSTCGNLEIKDMNLLNEDPGNRENLSFDNNFFTSRDEVRDPSSVKDCQVKKVHEAAHGDVLEGSMMDVDSPFIQTQTSSSALGVVGQSEMAGENGVCSNLSDTTAVDNTYINPQPVQTSPSGSVPIEPQTGNAIDSTSKLDSGERDLQNRSQASMIICSSGNASNLNSEGSLDTSTSILNSAGKKPLIEVVATENGVQIHSAEDKSPVKLDVTSESIQISSKSEVEQQTVSGVVYTNDTVGNGENTVIYESQVMINSPLSTADSSHIVKCGVQDSTVDENLRTGNQIVGNDHSKKQKNLFRARVGAGTKVGAGASERNSEREREVPERERHPYTKVSVTKG</sequence>
<proteinExistence type="predicted"/>
<evidence type="ECO:0000313" key="3">
    <source>
        <dbReference type="Proteomes" id="UP000195402"/>
    </source>
</evidence>
<evidence type="ECO:0000256" key="1">
    <source>
        <dbReference type="SAM" id="MobiDB-lite"/>
    </source>
</evidence>
<dbReference type="STRING" id="56857.A0A200RCB2"/>
<keyword evidence="3" id="KW-1185">Reference proteome</keyword>
<dbReference type="OrthoDB" id="1484002at2759"/>
<comment type="caution">
    <text evidence="2">The sequence shown here is derived from an EMBL/GenBank/DDBJ whole genome shotgun (WGS) entry which is preliminary data.</text>
</comment>